<sequence length="52" mass="6154">MNGWWNFPLIETICEANIDNLWYFTRSCETCAMPDLILRVELTSGTTKVRWN</sequence>
<evidence type="ECO:0000313" key="1">
    <source>
        <dbReference type="EMBL" id="CDQ03079.1"/>
    </source>
</evidence>
<reference evidence="1" key="2">
    <citation type="submission" date="2012-12" db="EMBL/GenBank/DDBJ databases">
        <authorList>
            <person name="Gao Y.W."/>
            <person name="Fan S.T."/>
            <person name="Sun H.T."/>
            <person name="Wang Z."/>
            <person name="Gao X.L."/>
            <person name="Li Y.G."/>
            <person name="Wang T.C."/>
            <person name="Zhang K."/>
            <person name="Xu W.W."/>
            <person name="Yu Z.J."/>
            <person name="Xia X.Z."/>
        </authorList>
    </citation>
    <scope>NUCLEOTIDE SEQUENCE</scope>
    <source>
        <strain evidence="1">FR3</strain>
    </source>
</reference>
<reference evidence="1" key="1">
    <citation type="journal article" date="2007" name="Science">
        <title>Draft genome of the filarial nematode parasite Brugia malayi.</title>
        <authorList>
            <person name="Ghedin E."/>
            <person name="Wang S."/>
            <person name="Spiro D."/>
            <person name="Caler E."/>
            <person name="Zhao Q."/>
            <person name="Crabtree J."/>
            <person name="Allen J.E."/>
            <person name="Delcher A.L."/>
            <person name="Guiliano D.B."/>
            <person name="Miranda-Saavedra D."/>
            <person name="Angiuoli S.V."/>
            <person name="Creasy T."/>
            <person name="Amedeo P."/>
            <person name="Haas B."/>
            <person name="El-Sayed N.M."/>
            <person name="Wortman J.R."/>
            <person name="Feldblyum T."/>
            <person name="Tallon L."/>
            <person name="Schatz M."/>
            <person name="Shumway M."/>
            <person name="Koo H."/>
            <person name="Salzberg S.L."/>
            <person name="Schobel S."/>
            <person name="Pertea M."/>
            <person name="Pop M."/>
            <person name="White O."/>
            <person name="Barton G.J."/>
            <person name="Carlow C.K."/>
            <person name="Crawford M.J."/>
            <person name="Daub J."/>
            <person name="Dimmic M.W."/>
            <person name="Estes C.F."/>
            <person name="Foster J.M."/>
            <person name="Ganatra M."/>
            <person name="Gregory W.F."/>
            <person name="Johnson N.M."/>
            <person name="Jin J."/>
            <person name="Komuniecki R."/>
            <person name="Korf I."/>
            <person name="Kumar S."/>
            <person name="Laney S."/>
            <person name="Li B.W."/>
            <person name="Li W."/>
            <person name="Lindblom T.H."/>
            <person name="Lustigman S."/>
            <person name="Ma D."/>
            <person name="Maina C.V."/>
            <person name="Martin D.M."/>
            <person name="McCarter J.P."/>
            <person name="McReynolds L."/>
            <person name="Mitreva M."/>
            <person name="Nutman T.B."/>
            <person name="Parkinson J."/>
            <person name="Peregrin-Alvarez J.M."/>
            <person name="Poole C."/>
            <person name="Ren Q."/>
            <person name="Saunders L."/>
            <person name="Sluder A.E."/>
            <person name="Smith K."/>
            <person name="Stanke M."/>
            <person name="Unnasch T.R."/>
            <person name="Ware J."/>
            <person name="Wei A.D."/>
            <person name="Weil G."/>
            <person name="Williams D.J."/>
            <person name="Zhang Y."/>
            <person name="Williams S.A."/>
            <person name="Fraser-Liggett C."/>
            <person name="Slatko B."/>
            <person name="Blaxter M.L."/>
            <person name="Scott A.L."/>
        </authorList>
    </citation>
    <scope>NUCLEOTIDE SEQUENCE</scope>
    <source>
        <strain evidence="1">FR3</strain>
    </source>
</reference>
<name>A0A0J9Y6Z5_BRUMA</name>
<accession>A0A0J9Y6Z5</accession>
<gene>
    <name evidence="1" type="primary">Bm1664</name>
    <name evidence="1" type="ORF">BM_Bm1664</name>
</gene>
<organism evidence="1">
    <name type="scientific">Brugia malayi</name>
    <name type="common">Filarial nematode worm</name>
    <dbReference type="NCBI Taxonomy" id="6279"/>
    <lineage>
        <taxon>Eukaryota</taxon>
        <taxon>Metazoa</taxon>
        <taxon>Ecdysozoa</taxon>
        <taxon>Nematoda</taxon>
        <taxon>Chromadorea</taxon>
        <taxon>Rhabditida</taxon>
        <taxon>Spirurina</taxon>
        <taxon>Spiruromorpha</taxon>
        <taxon>Filarioidea</taxon>
        <taxon>Onchocercidae</taxon>
        <taxon>Brugia</taxon>
    </lineage>
</organism>
<dbReference type="EMBL" id="LN857024">
    <property type="protein sequence ID" value="CDQ03079.1"/>
    <property type="molecule type" value="Genomic_DNA"/>
</dbReference>
<dbReference type="AlphaFoldDB" id="A0A0J9Y6Z5"/>
<proteinExistence type="predicted"/>
<protein>
    <submittedName>
        <fullName evidence="1">Bm1664, isoform b</fullName>
    </submittedName>
</protein>